<dbReference type="PROSITE" id="PS51257">
    <property type="entry name" value="PROKAR_LIPOPROTEIN"/>
    <property type="match status" value="1"/>
</dbReference>
<keyword evidence="3" id="KW-1185">Reference proteome</keyword>
<protein>
    <recommendedName>
        <fullName evidence="4">DNA modification methylase</fullName>
    </recommendedName>
</protein>
<keyword evidence="1" id="KW-0732">Signal</keyword>
<dbReference type="OrthoDB" id="3267550at2"/>
<dbReference type="EMBL" id="CP031423">
    <property type="protein sequence ID" value="AZS37602.1"/>
    <property type="molecule type" value="Genomic_DNA"/>
</dbReference>
<reference evidence="2 3" key="1">
    <citation type="submission" date="2018-08" db="EMBL/GenBank/DDBJ databases">
        <title>Microbacterium lemovicicum sp. nov., a bacterium isolated from a natural uranium-rich soil.</title>
        <authorList>
            <person name="ORTET P."/>
        </authorList>
    </citation>
    <scope>NUCLEOTIDE SEQUENCE [LARGE SCALE GENOMIC DNA]</scope>
    <source>
        <strain evidence="2 3">Viu22</strain>
    </source>
</reference>
<evidence type="ECO:0008006" key="4">
    <source>
        <dbReference type="Google" id="ProtNLM"/>
    </source>
</evidence>
<evidence type="ECO:0000313" key="2">
    <source>
        <dbReference type="EMBL" id="AZS37602.1"/>
    </source>
</evidence>
<feature type="signal peptide" evidence="1">
    <location>
        <begin position="1"/>
        <end position="24"/>
    </location>
</feature>
<sequence>MKSRLIASVALGAAVLLGSTGCSLISPQATLIQYAPSDGVEVMGTGALKVRNVLVVANEAGTAGNLVAAIVNESDEPQTLDIDVDNGTITDSIRVPANSTVSLGTAEDEPLLLEGIDAQPGSLLPIYFTSGDQGSLAQVPVLDNTLEYLRDLAPTPTPSATR</sequence>
<dbReference type="RefSeq" id="WP_127096139.1">
    <property type="nucleotide sequence ID" value="NZ_CP031423.1"/>
</dbReference>
<dbReference type="AlphaFoldDB" id="A0A3Q9J0Y3"/>
<evidence type="ECO:0000313" key="3">
    <source>
        <dbReference type="Proteomes" id="UP000276888"/>
    </source>
</evidence>
<dbReference type="KEGG" id="mlv:CVS47_02242"/>
<accession>A0A3Q9J0Y3</accession>
<proteinExistence type="predicted"/>
<evidence type="ECO:0000256" key="1">
    <source>
        <dbReference type="SAM" id="SignalP"/>
    </source>
</evidence>
<gene>
    <name evidence="2" type="ORF">CVS47_02242</name>
</gene>
<dbReference type="Proteomes" id="UP000276888">
    <property type="component" value="Chromosome"/>
</dbReference>
<name>A0A3Q9J0Y3_9MICO</name>
<organism evidence="2 3">
    <name type="scientific">Microbacterium lemovicicum</name>
    <dbReference type="NCBI Taxonomy" id="1072463"/>
    <lineage>
        <taxon>Bacteria</taxon>
        <taxon>Bacillati</taxon>
        <taxon>Actinomycetota</taxon>
        <taxon>Actinomycetes</taxon>
        <taxon>Micrococcales</taxon>
        <taxon>Microbacteriaceae</taxon>
        <taxon>Microbacterium</taxon>
    </lineage>
</organism>
<feature type="chain" id="PRO_5038641546" description="DNA modification methylase" evidence="1">
    <location>
        <begin position="25"/>
        <end position="162"/>
    </location>
</feature>